<reference evidence="2" key="1">
    <citation type="submission" date="2016-10" db="EMBL/GenBank/DDBJ databases">
        <authorList>
            <person name="Varghese N."/>
            <person name="Submissions S."/>
        </authorList>
    </citation>
    <scope>NUCLEOTIDE SEQUENCE [LARGE SCALE GENOMIC DNA]</scope>
    <source>
        <strain evidence="2">IBRC-M10078</strain>
    </source>
</reference>
<accession>A0A1H0SXK7</accession>
<dbReference type="AlphaFoldDB" id="A0A1H0SXK7"/>
<protein>
    <submittedName>
        <fullName evidence="1">Uncharacterized protein</fullName>
    </submittedName>
</protein>
<evidence type="ECO:0000313" key="2">
    <source>
        <dbReference type="Proteomes" id="UP000199159"/>
    </source>
</evidence>
<dbReference type="EMBL" id="FNJU01000003">
    <property type="protein sequence ID" value="SDP46602.1"/>
    <property type="molecule type" value="Genomic_DNA"/>
</dbReference>
<keyword evidence="2" id="KW-1185">Reference proteome</keyword>
<proteinExistence type="predicted"/>
<dbReference type="Proteomes" id="UP000199159">
    <property type="component" value="Unassembled WGS sequence"/>
</dbReference>
<gene>
    <name evidence="1" type="ORF">SAMN05216565_103178</name>
</gene>
<organism evidence="1 2">
    <name type="scientific">Litchfieldia salsa</name>
    <dbReference type="NCBI Taxonomy" id="930152"/>
    <lineage>
        <taxon>Bacteria</taxon>
        <taxon>Bacillati</taxon>
        <taxon>Bacillota</taxon>
        <taxon>Bacilli</taxon>
        <taxon>Bacillales</taxon>
        <taxon>Bacillaceae</taxon>
        <taxon>Litchfieldia</taxon>
    </lineage>
</organism>
<name>A0A1H0SXK7_9BACI</name>
<sequence>MRRKMSIEVSNSNGEFKRETDINTISGNFQLER</sequence>
<dbReference type="STRING" id="930152.SAMN05216565_103178"/>
<evidence type="ECO:0000313" key="1">
    <source>
        <dbReference type="EMBL" id="SDP46602.1"/>
    </source>
</evidence>